<sequence length="379" mass="41612">MKPLEIAYVSSYSYASGAANNTRTNGVIRSLELAGHRVRQMGGDSDGLRPTGWMRKTIAKIPALRTLGMGSDVSSWLSGLNPTPDVVFVYGADPRFLRPARRWARSRKIPIVVEVVDWYEIRDGVNLGQKFFIGLTNLWSMPREAARCDAAVVASTALEDYFRDRGLVCLRIPAIMDTISPTHLGSQPRAGALSLIYAGTPGRRDRKTLENIDRLTDSSAMAGLNIEIDVIGVESPEEPARRNDSTVKVRYHGRVPRETVLALTSGADFTVLQRDPARRFARTGFPSKIAESLLLGTPVLSNLSSDLREFLRDEENAIVLASDSYDSLVDGVVRAAQWMDSVEPDRQKIAADSRGVFSPDAYVEALSELLGFVVEGGKK</sequence>
<dbReference type="RefSeq" id="WP_163288664.1">
    <property type="nucleotide sequence ID" value="NZ_JAAGWY010000001.1"/>
</dbReference>
<name>A0A6L9XVJ2_9MICO</name>
<comment type="caution">
    <text evidence="1">The sequence shown here is derived from an EMBL/GenBank/DDBJ whole genome shotgun (WGS) entry which is preliminary data.</text>
</comment>
<proteinExistence type="predicted"/>
<dbReference type="EMBL" id="JAAGWY010000001">
    <property type="protein sequence ID" value="NEN05451.1"/>
    <property type="molecule type" value="Genomic_DNA"/>
</dbReference>
<dbReference type="Gene3D" id="3.40.50.2000">
    <property type="entry name" value="Glycogen Phosphorylase B"/>
    <property type="match status" value="1"/>
</dbReference>
<evidence type="ECO:0000313" key="1">
    <source>
        <dbReference type="EMBL" id="NEN05451.1"/>
    </source>
</evidence>
<accession>A0A6L9XVJ2</accession>
<dbReference type="GO" id="GO:0016740">
    <property type="term" value="F:transferase activity"/>
    <property type="evidence" value="ECO:0007669"/>
    <property type="project" value="UniProtKB-KW"/>
</dbReference>
<dbReference type="SUPFAM" id="SSF53756">
    <property type="entry name" value="UDP-Glycosyltransferase/glycogen phosphorylase"/>
    <property type="match status" value="1"/>
</dbReference>
<dbReference type="Proteomes" id="UP000474967">
    <property type="component" value="Unassembled WGS sequence"/>
</dbReference>
<dbReference type="Pfam" id="PF13692">
    <property type="entry name" value="Glyco_trans_1_4"/>
    <property type="match status" value="1"/>
</dbReference>
<evidence type="ECO:0000313" key="2">
    <source>
        <dbReference type="Proteomes" id="UP000474967"/>
    </source>
</evidence>
<keyword evidence="2" id="KW-1185">Reference proteome</keyword>
<dbReference type="AlphaFoldDB" id="A0A6L9XVJ2"/>
<gene>
    <name evidence="1" type="ORF">G3T36_06165</name>
</gene>
<reference evidence="1 2" key="1">
    <citation type="journal article" date="2014" name="J. Microbiol.">
        <title>Diaminobutyricibacter tongyongensis gen. nov., sp. nov. and Homoserinibacter gongjuensis gen. nov., sp. nov. belong to the family Microbacteriaceae.</title>
        <authorList>
            <person name="Kim S.J."/>
            <person name="Ahn J.H."/>
            <person name="Weon H.Y."/>
            <person name="Hamada M."/>
            <person name="Suzuki K."/>
            <person name="Kwon S.W."/>
        </authorList>
    </citation>
    <scope>NUCLEOTIDE SEQUENCE [LARGE SCALE GENOMIC DNA]</scope>
    <source>
        <strain evidence="1 2">NBRC 108724</strain>
    </source>
</reference>
<protein>
    <submittedName>
        <fullName evidence="1">Glycosyltransferase family 4 protein</fullName>
    </submittedName>
</protein>
<organism evidence="1 2">
    <name type="scientific">Leifsonia tongyongensis</name>
    <dbReference type="NCBI Taxonomy" id="1268043"/>
    <lineage>
        <taxon>Bacteria</taxon>
        <taxon>Bacillati</taxon>
        <taxon>Actinomycetota</taxon>
        <taxon>Actinomycetes</taxon>
        <taxon>Micrococcales</taxon>
        <taxon>Microbacteriaceae</taxon>
        <taxon>Leifsonia</taxon>
    </lineage>
</organism>
<keyword evidence="1" id="KW-0808">Transferase</keyword>